<dbReference type="SUPFAM" id="SSF63411">
    <property type="entry name" value="LuxS/MPP-like metallohydrolase"/>
    <property type="match status" value="2"/>
</dbReference>
<evidence type="ECO:0000313" key="9">
    <source>
        <dbReference type="EMBL" id="OWP83447.1"/>
    </source>
</evidence>
<protein>
    <submittedName>
        <fullName evidence="9">Peptidase M16</fullName>
    </submittedName>
    <submittedName>
        <fullName evidence="8">Pitrilysin family protein</fullName>
    </submittedName>
</protein>
<proteinExistence type="inferred from homology"/>
<dbReference type="Gene3D" id="3.30.830.10">
    <property type="entry name" value="Metalloenzyme, LuxS/M16 peptidase-like"/>
    <property type="match status" value="2"/>
</dbReference>
<dbReference type="InterPro" id="IPR050626">
    <property type="entry name" value="Peptidase_M16"/>
</dbReference>
<keyword evidence="2" id="KW-0645">Protease</keyword>
<evidence type="ECO:0000259" key="7">
    <source>
        <dbReference type="Pfam" id="PF05193"/>
    </source>
</evidence>
<comment type="similarity">
    <text evidence="1">Belongs to the peptidase M16 family.</text>
</comment>
<accession>A0A246GH40</accession>
<dbReference type="PANTHER" id="PTHR43690">
    <property type="entry name" value="NARDILYSIN"/>
    <property type="match status" value="1"/>
</dbReference>
<dbReference type="GO" id="GO:0006508">
    <property type="term" value="P:proteolysis"/>
    <property type="evidence" value="ECO:0007669"/>
    <property type="project" value="UniProtKB-KW"/>
</dbReference>
<evidence type="ECO:0000256" key="4">
    <source>
        <dbReference type="ARBA" id="ARBA00022833"/>
    </source>
</evidence>
<dbReference type="Proteomes" id="UP000197768">
    <property type="component" value="Unassembled WGS sequence"/>
</dbReference>
<feature type="domain" description="Peptidase M16 N-terminal" evidence="6">
    <location>
        <begin position="32"/>
        <end position="175"/>
    </location>
</feature>
<keyword evidence="5" id="KW-0482">Metalloprotease</keyword>
<keyword evidence="11" id="KW-1185">Reference proteome</keyword>
<dbReference type="Pfam" id="PF00675">
    <property type="entry name" value="Peptidase_M16"/>
    <property type="match status" value="1"/>
</dbReference>
<dbReference type="AlphaFoldDB" id="A0A246GH40"/>
<reference evidence="8 11" key="2">
    <citation type="submission" date="2024-02" db="EMBL/GenBank/DDBJ databases">
        <title>Comparative Genomic Analysis of Flavobacterium Species Causing Columnaris Disease of Freshwater Fish in Thailand: Insights into Virulence and Resistance Mechanisms.</title>
        <authorList>
            <person name="Nguyen D."/>
            <person name="Chokmangmeepisarn P."/>
            <person name="Khianchaikhan K."/>
            <person name="Morishita M."/>
            <person name="Bunnoy A."/>
            <person name="Rodkhum C."/>
        </authorList>
    </citation>
    <scope>NUCLEOTIDE SEQUENCE [LARGE SCALE GENOMIC DNA]</scope>
    <source>
        <strain evidence="8 11">KCRT2007</strain>
    </source>
</reference>
<evidence type="ECO:0000313" key="11">
    <source>
        <dbReference type="Proteomes" id="UP001621813"/>
    </source>
</evidence>
<comment type="caution">
    <text evidence="9">The sequence shown here is derived from an EMBL/GenBank/DDBJ whole genome shotgun (WGS) entry which is preliminary data.</text>
</comment>
<feature type="domain" description="Peptidase M16 C-terminal" evidence="7">
    <location>
        <begin position="186"/>
        <end position="362"/>
    </location>
</feature>
<evidence type="ECO:0000256" key="2">
    <source>
        <dbReference type="ARBA" id="ARBA00022670"/>
    </source>
</evidence>
<dbReference type="Proteomes" id="UP001621813">
    <property type="component" value="Unassembled WGS sequence"/>
</dbReference>
<dbReference type="GO" id="GO:0008237">
    <property type="term" value="F:metallopeptidase activity"/>
    <property type="evidence" value="ECO:0007669"/>
    <property type="project" value="UniProtKB-KW"/>
</dbReference>
<dbReference type="EMBL" id="MTCZ01000113">
    <property type="protein sequence ID" value="OWP83447.1"/>
    <property type="molecule type" value="Genomic_DNA"/>
</dbReference>
<keyword evidence="4" id="KW-0862">Zinc</keyword>
<evidence type="ECO:0000259" key="6">
    <source>
        <dbReference type="Pfam" id="PF00675"/>
    </source>
</evidence>
<keyword evidence="3" id="KW-0378">Hydrolase</keyword>
<evidence type="ECO:0000313" key="10">
    <source>
        <dbReference type="Proteomes" id="UP000197768"/>
    </source>
</evidence>
<evidence type="ECO:0000256" key="3">
    <source>
        <dbReference type="ARBA" id="ARBA00022801"/>
    </source>
</evidence>
<sequence length="433" mass="50057">MHIPNISPLGGTLQNTPLDFTLYNLENGLEVILYSDCTIPVVVTSIMYHVGSKDDPEDRRGFAHFFEHLLFEGTQNIARGEWFKLVSANGGTNNANTSEDRTYYYEVFPSHQLELGLWMEAERLRHAVINTIGVDTQKEVVKEEKKMRYDNRPYGQLLAQVKKHLFLVHPYKNTTIGEIEDINASTLTEFQDFYKKYYTPNNAVLVVAGNIEIEQTQNWIQKYFSSIPSSSSIERKKILEEPIKKTIFAEYEDPNIQIPMLVLAYRTPSMKEKESRVLDFVSSYFSDGQSSKLYKKLVDEKKMALQVGALNISLEDYGLYIIYALPMNGIDLKDLKQEIDKEIKQLQENLISNHDFLKLKNKYQNHLIDGKTNLETIAHDLASFHLLYKNIHLINTESDLLNSINPNEIQLVTQKYLNTNQRLELIYKPKKTV</sequence>
<dbReference type="Pfam" id="PF05193">
    <property type="entry name" value="Peptidase_M16_C"/>
    <property type="match status" value="1"/>
</dbReference>
<dbReference type="EMBL" id="JAZGZR010000018">
    <property type="protein sequence ID" value="MFK7049863.1"/>
    <property type="molecule type" value="Genomic_DNA"/>
</dbReference>
<dbReference type="InterPro" id="IPR011249">
    <property type="entry name" value="Metalloenz_LuxS/M16"/>
</dbReference>
<organism evidence="9 10">
    <name type="scientific">Flavobacterium davisii</name>
    <dbReference type="NCBI Taxonomy" id="2906077"/>
    <lineage>
        <taxon>Bacteria</taxon>
        <taxon>Pseudomonadati</taxon>
        <taxon>Bacteroidota</taxon>
        <taxon>Flavobacteriia</taxon>
        <taxon>Flavobacteriales</taxon>
        <taxon>Flavobacteriaceae</taxon>
        <taxon>Flavobacterium</taxon>
    </lineage>
</organism>
<dbReference type="GO" id="GO:0046872">
    <property type="term" value="F:metal ion binding"/>
    <property type="evidence" value="ECO:0007669"/>
    <property type="project" value="InterPro"/>
</dbReference>
<evidence type="ECO:0000313" key="8">
    <source>
        <dbReference type="EMBL" id="MFK7049863.1"/>
    </source>
</evidence>
<dbReference type="InterPro" id="IPR007863">
    <property type="entry name" value="Peptidase_M16_C"/>
</dbReference>
<dbReference type="InterPro" id="IPR011765">
    <property type="entry name" value="Pept_M16_N"/>
</dbReference>
<name>A0A246GH40_9FLAO</name>
<dbReference type="PANTHER" id="PTHR43690:SF35">
    <property type="entry name" value="NON-CATALYTIC MEMBER OF PEPTIDASE SUBFAMILY M16B-RELATED"/>
    <property type="match status" value="1"/>
</dbReference>
<evidence type="ECO:0000256" key="5">
    <source>
        <dbReference type="ARBA" id="ARBA00023049"/>
    </source>
</evidence>
<dbReference type="RefSeq" id="WP_088393662.1">
    <property type="nucleotide sequence ID" value="NZ_CP067378.1"/>
</dbReference>
<reference evidence="9 10" key="1">
    <citation type="journal article" date="2017" name="Infect. Genet. Evol.">
        <title>Comparative genome analysis of fish pathogen Flavobacterium columnare reveals extensive sequence diversity within the species.</title>
        <authorList>
            <person name="Kayansamruaj P."/>
            <person name="Dong H.T."/>
            <person name="Hirono I."/>
            <person name="Kondo H."/>
            <person name="Senapin S."/>
            <person name="Rodkhum C."/>
        </authorList>
    </citation>
    <scope>NUCLEOTIDE SEQUENCE [LARGE SCALE GENOMIC DNA]</scope>
    <source>
        <strain evidence="9 10">1215</strain>
    </source>
</reference>
<evidence type="ECO:0000256" key="1">
    <source>
        <dbReference type="ARBA" id="ARBA00007261"/>
    </source>
</evidence>
<gene>
    <name evidence="9" type="ORF">BWK59_10445</name>
    <name evidence="8" type="ORF">V3Q77_08170</name>
</gene>